<dbReference type="EnsemblMetazoa" id="XM_019994133.1">
    <property type="protein sequence ID" value="XP_019849692.1"/>
    <property type="gene ID" value="LOC100636695"/>
</dbReference>
<evidence type="ECO:0000313" key="4">
    <source>
        <dbReference type="Proteomes" id="UP000007879"/>
    </source>
</evidence>
<dbReference type="Proteomes" id="UP000007879">
    <property type="component" value="Unassembled WGS sequence"/>
</dbReference>
<reference evidence="3" key="2">
    <citation type="submission" date="2017-05" db="UniProtKB">
        <authorList>
            <consortium name="EnsemblMetazoa"/>
        </authorList>
    </citation>
    <scope>IDENTIFICATION</scope>
</reference>
<feature type="compositionally biased region" description="Polar residues" evidence="2">
    <location>
        <begin position="1027"/>
        <end position="1043"/>
    </location>
</feature>
<feature type="compositionally biased region" description="Basic and acidic residues" evidence="2">
    <location>
        <begin position="337"/>
        <end position="346"/>
    </location>
</feature>
<dbReference type="InParanoid" id="A0A1X7VC54"/>
<dbReference type="eggNOG" id="KOG2955">
    <property type="taxonomic scope" value="Eukaryota"/>
</dbReference>
<evidence type="ECO:0000313" key="3">
    <source>
        <dbReference type="EnsemblMetazoa" id="Aqu2.1.37606_001"/>
    </source>
</evidence>
<dbReference type="STRING" id="400682.A0A1X7VC54"/>
<proteinExistence type="predicted"/>
<dbReference type="EnsemblMetazoa" id="Aqu2.1.37606_001">
    <property type="protein sequence ID" value="Aqu2.1.37606_001"/>
    <property type="gene ID" value="Aqu2.1.37606"/>
</dbReference>
<dbReference type="KEGG" id="aqu:100636695"/>
<feature type="compositionally biased region" description="Pro residues" evidence="2">
    <location>
        <begin position="964"/>
        <end position="979"/>
    </location>
</feature>
<reference evidence="4" key="1">
    <citation type="journal article" date="2010" name="Nature">
        <title>The Amphimedon queenslandica genome and the evolution of animal complexity.</title>
        <authorList>
            <person name="Srivastava M."/>
            <person name="Simakov O."/>
            <person name="Chapman J."/>
            <person name="Fahey B."/>
            <person name="Gauthier M.E."/>
            <person name="Mitros T."/>
            <person name="Richards G.S."/>
            <person name="Conaco C."/>
            <person name="Dacre M."/>
            <person name="Hellsten U."/>
            <person name="Larroux C."/>
            <person name="Putnam N.H."/>
            <person name="Stanke M."/>
            <person name="Adamska M."/>
            <person name="Darling A."/>
            <person name="Degnan S.M."/>
            <person name="Oakley T.H."/>
            <person name="Plachetzki D.C."/>
            <person name="Zhai Y."/>
            <person name="Adamski M."/>
            <person name="Calcino A."/>
            <person name="Cummins S.F."/>
            <person name="Goodstein D.M."/>
            <person name="Harris C."/>
            <person name="Jackson D.J."/>
            <person name="Leys S.P."/>
            <person name="Shu S."/>
            <person name="Woodcroft B.J."/>
            <person name="Vervoort M."/>
            <person name="Kosik K.S."/>
            <person name="Manning G."/>
            <person name="Degnan B.M."/>
            <person name="Rokhsar D.S."/>
        </authorList>
    </citation>
    <scope>NUCLEOTIDE SEQUENCE [LARGE SCALE GENOMIC DNA]</scope>
</reference>
<sequence length="1478" mass="163786">MADFVKKKIVEKLAKFTRDIKPSDISLSFLRGKGELRNLDLNTDVISSALQLPPWISIDHVFCDMIKLDIPFTDLNKSPIKCMLGMVTIEVSTSREVTKREKSDLFGNIGQSNSPSSYGLTEKIIDGMRIEINTILVQFSNPVFNAKLEISDVLIQSTNSSWTPDILSHCRYKNEEEGSVIIYKKATWSSIKIEGQGVEDGSNSPSSSTPPSPSPSSPSSFLSQLRLVTSLTEIRVALKRRLSDCKVLHTRVSVNLGDLVWVVTQQQLKAVSRLVQSLTDAAVNFAQHEREGELSRLGSSRDSLESLESVTSYGSSQDGPGDGKDDKRKGKRKKSPRRTEKDAQKERGLVNRLLEYQIGVKNLPSHEVVQDSFHLKTGNVDLQLCDEKASLLLQVKKLLVDVYLDQLAKSGRKHWNKSNIKLQDNVDWSSNLVTQASKRQDINMSSVNIYRLRERGVVIRCSDFSIKSIADASSEELLPIISCDKETFNLPNDIENPAFQCGITTYYYPIAEGNRFLVPRPNIFIYISPIHVNFHQEQCLWLAEFVQGVAQTVNLDLLLSAHDEGQHLLQELKAKRDVVNKLNGVDMKFYLPYSKITLPVNEVSTDGRPRALQIETGGITVENHTLLFLIKDETFLKAWERVKSGWFPNSQNQFPHSSNDPSLLPSNLVELIEAEIMGGVNTSPPNKNASNISLLHASGGRDQTHLSAPNITLSSAHSIASTNQINLLMLECWHAHTRCVNLSFVADMSHKATLHTKQFVQDFPFSLWLFQPKKFEEILLAATPNDTPTSSHLPSIYAMVDIASPISLQLEHLQFLFLMRLKDSFQYFKNRIMKYFSIDTLIESQGTQAFQVTKDGSDIESIDDGESSESTDDIKGKLKAAFARGRERVDSKVQGDYVTAGVSLSGLEVSIMLPTLTRINKKRKKGAKHETGPTAQVMNIETVGPDPSPAASSPIFPLEVSFSPPTPFPPDSVPSPLPPSLSQTEVIQNGTGPPKDSDSFIFVEPPQDLTQTELPPLVSSSSNVSSDANENTVPNSESTSSNEVPLPHSEATPPDDDVDIPNAPIDTLKPHLLNVANSLKSVSMSSTGGSSLSSFVVPEYILVAKVGVVQGGATISSEGICFKAAVRTVDLNEYKEEEYKLMNDEKSRRKRIKKEGGERDSDVLPVIKARLELGQSASTYFPKEDGDIKDPESDKEMWSTPEGVVFLKVNGLKPTLALKNTMVMKDFFDDEIESEVPIPLQLRLTETQVSLKDSVPAPLLHPRNLTVNIPDLFVNRGPRARNTNLLTAEGGGRATPVVGMATPLVIKKSGIATPTVGVATPIVARRQEEGVDDEKLLQSLVDHLKANEGKTQSNHKLQALVKEIQGLLETTPTYTDSLSCDFYTNLTSDKPHPTVERLQNEIDTLRKENTELNGSLSRSREDTKNVAEERAEVVKQLVKVQMEHATLQLAHEKQLRQIDRLVTEKGDLQEQLKQYGIT</sequence>
<gene>
    <name evidence="3" type="primary">100636695</name>
</gene>
<feature type="region of interest" description="Disordered" evidence="2">
    <location>
        <begin position="308"/>
        <end position="346"/>
    </location>
</feature>
<dbReference type="Pfam" id="PF24917">
    <property type="entry name" value="BLTP3A_B"/>
    <property type="match status" value="2"/>
</dbReference>
<feature type="coiled-coil region" evidence="1">
    <location>
        <begin position="1395"/>
        <end position="1422"/>
    </location>
</feature>
<feature type="compositionally biased region" description="Polar residues" evidence="2">
    <location>
        <begin position="308"/>
        <end position="317"/>
    </location>
</feature>
<name>A0A1X7VC54_AMPQE</name>
<feature type="region of interest" description="Disordered" evidence="2">
    <location>
        <begin position="196"/>
        <end position="220"/>
    </location>
</feature>
<dbReference type="PANTHER" id="PTHR22774:SF11">
    <property type="entry name" value="CHOREIN N-TERMINAL DOMAIN-CONTAINING PROTEIN"/>
    <property type="match status" value="1"/>
</dbReference>
<protein>
    <submittedName>
        <fullName evidence="3">Uncharacterized protein</fullName>
    </submittedName>
</protein>
<dbReference type="PANTHER" id="PTHR22774">
    <property type="entry name" value="CHOREIN N-TERMINAL DOMAIN-CONTAINING PROTEIN"/>
    <property type="match status" value="1"/>
</dbReference>
<evidence type="ECO:0000256" key="1">
    <source>
        <dbReference type="SAM" id="Coils"/>
    </source>
</evidence>
<keyword evidence="1" id="KW-0175">Coiled coil</keyword>
<accession>A0A1X7VC54</accession>
<dbReference type="OrthoDB" id="43807at2759"/>
<dbReference type="InterPro" id="IPR026728">
    <property type="entry name" value="BLTP3A/B"/>
</dbReference>
<evidence type="ECO:0000256" key="2">
    <source>
        <dbReference type="SAM" id="MobiDB-lite"/>
    </source>
</evidence>
<feature type="region of interest" description="Disordered" evidence="2">
    <location>
        <begin position="922"/>
        <end position="1063"/>
    </location>
</feature>
<organism evidence="3">
    <name type="scientific">Amphimedon queenslandica</name>
    <name type="common">Sponge</name>
    <dbReference type="NCBI Taxonomy" id="400682"/>
    <lineage>
        <taxon>Eukaryota</taxon>
        <taxon>Metazoa</taxon>
        <taxon>Porifera</taxon>
        <taxon>Demospongiae</taxon>
        <taxon>Heteroscleromorpha</taxon>
        <taxon>Haplosclerida</taxon>
        <taxon>Niphatidae</taxon>
        <taxon>Amphimedon</taxon>
    </lineage>
</organism>
<keyword evidence="4" id="KW-1185">Reference proteome</keyword>